<keyword evidence="4" id="KW-1185">Reference proteome</keyword>
<feature type="compositionally biased region" description="Basic and acidic residues" evidence="2">
    <location>
        <begin position="9"/>
        <end position="26"/>
    </location>
</feature>
<dbReference type="OMA" id="KRCEANT"/>
<name>A0A078AMA3_STYLE</name>
<evidence type="ECO:0000256" key="2">
    <source>
        <dbReference type="SAM" id="MobiDB-lite"/>
    </source>
</evidence>
<reference evidence="3 4" key="1">
    <citation type="submission" date="2014-06" db="EMBL/GenBank/DDBJ databases">
        <authorList>
            <person name="Swart Estienne"/>
        </authorList>
    </citation>
    <scope>NUCLEOTIDE SEQUENCE [LARGE SCALE GENOMIC DNA]</scope>
    <source>
        <strain evidence="3 4">130c</strain>
    </source>
</reference>
<organism evidence="3 4">
    <name type="scientific">Stylonychia lemnae</name>
    <name type="common">Ciliate</name>
    <dbReference type="NCBI Taxonomy" id="5949"/>
    <lineage>
        <taxon>Eukaryota</taxon>
        <taxon>Sar</taxon>
        <taxon>Alveolata</taxon>
        <taxon>Ciliophora</taxon>
        <taxon>Intramacronucleata</taxon>
        <taxon>Spirotrichea</taxon>
        <taxon>Stichotrichia</taxon>
        <taxon>Sporadotrichida</taxon>
        <taxon>Oxytrichidae</taxon>
        <taxon>Stylonychinae</taxon>
        <taxon>Stylonychia</taxon>
    </lineage>
</organism>
<feature type="region of interest" description="Disordered" evidence="2">
    <location>
        <begin position="401"/>
        <end position="423"/>
    </location>
</feature>
<dbReference type="InParanoid" id="A0A078AMA3"/>
<protein>
    <submittedName>
        <fullName evidence="3">Uncharacterized protein</fullName>
    </submittedName>
</protein>
<feature type="region of interest" description="Disordered" evidence="2">
    <location>
        <begin position="1"/>
        <end position="26"/>
    </location>
</feature>
<dbReference type="AlphaFoldDB" id="A0A078AMA3"/>
<sequence length="647" mass="76147">MQEQQNDYMTKKQAEEEELHRQRVQVEDQEKQYAELKQQLEKKEAEIIAQMEQLKQLHSNEQYEFTIRLENALNEKVVLENQLQKAQDEIQSKIEDGKIMQKEEDQRVYKALEDQIQNMINEASIEKDNMIKRQQEEMTELKDQISSMMQIQVKAQVEVVIPEKYEANTQCEIITEKQYSDLLQKSTTQDQKYHILKKKLKKQKEINDQLQQEVNKLQNSLEQTSLQFQTKNQEFNQSENRLRELEVQISKAQTSLKSQQTQINQLTTDKLIIETDLQTTSNEKDQIYQDLKNLLDYKNEMDHLCDQLKTKSDKNKIKQKYLKETLQQREQELDKKEIVLRKVSQSAEDAQKQLKTTTLKLRQIEQTKLKDMKRKIQLQEQQIVDLQQRLKVYLDSSGKTPQVFKGQTPPKHNLYTRQGGAREKSSPIIEVEDNLESSRRFLKSRQLTNANSINDLHQIGIDNKSNRNGLLPDIRDKNSFKNFSTIQNSIERGHFKKESFSANQPTVQDCYDQQVDQFLTKVKDPLFKNNSDGIKGMFSSSSPYQFEDSYSHTIKNLKRKEGSAQQQSLHTLEMIQQNNRHLESSINKNIDKIIYFTPEKSQLNQKASESTIQNRKIIPLNNIKHDPSVPVRTIDRQKIKLKSINKL</sequence>
<evidence type="ECO:0000256" key="1">
    <source>
        <dbReference type="SAM" id="Coils"/>
    </source>
</evidence>
<feature type="coiled-coil region" evidence="1">
    <location>
        <begin position="193"/>
        <end position="269"/>
    </location>
</feature>
<dbReference type="Proteomes" id="UP000039865">
    <property type="component" value="Unassembled WGS sequence"/>
</dbReference>
<accession>A0A078AMA3</accession>
<dbReference type="EMBL" id="CCKQ01010458">
    <property type="protein sequence ID" value="CDW81973.1"/>
    <property type="molecule type" value="Genomic_DNA"/>
</dbReference>
<feature type="coiled-coil region" evidence="1">
    <location>
        <begin position="333"/>
        <end position="396"/>
    </location>
</feature>
<keyword evidence="1" id="KW-0175">Coiled coil</keyword>
<evidence type="ECO:0000313" key="4">
    <source>
        <dbReference type="Proteomes" id="UP000039865"/>
    </source>
</evidence>
<evidence type="ECO:0000313" key="3">
    <source>
        <dbReference type="EMBL" id="CDW81973.1"/>
    </source>
</evidence>
<gene>
    <name evidence="3" type="primary">Contig13563.g14472</name>
    <name evidence="3" type="ORF">STYLEM_10997</name>
</gene>
<proteinExistence type="predicted"/>